<reference evidence="3" key="1">
    <citation type="journal article" date="2016" name="Nat. Genet.">
        <title>A high-quality carrot genome assembly provides new insights into carotenoid accumulation and asterid genome evolution.</title>
        <authorList>
            <person name="Iorizzo M."/>
            <person name="Ellison S."/>
            <person name="Senalik D."/>
            <person name="Zeng P."/>
            <person name="Satapoomin P."/>
            <person name="Huang J."/>
            <person name="Bowman M."/>
            <person name="Iovene M."/>
            <person name="Sanseverino W."/>
            <person name="Cavagnaro P."/>
            <person name="Yildiz M."/>
            <person name="Macko-Podgorni A."/>
            <person name="Moranska E."/>
            <person name="Grzebelus E."/>
            <person name="Grzebelus D."/>
            <person name="Ashrafi H."/>
            <person name="Zheng Z."/>
            <person name="Cheng S."/>
            <person name="Spooner D."/>
            <person name="Van Deynze A."/>
            <person name="Simon P."/>
        </authorList>
    </citation>
    <scope>NUCLEOTIDE SEQUENCE</scope>
    <source>
        <tissue evidence="3">Leaf</tissue>
    </source>
</reference>
<dbReference type="KEGG" id="dcr:108224527"/>
<dbReference type="PANTHER" id="PTHR33709:SF17">
    <property type="entry name" value="UBIQUITIN-SPECIFIC PROTEASE FAMILY C19-RELATED PROTEIN"/>
    <property type="match status" value="1"/>
</dbReference>
<evidence type="ECO:0000313" key="3">
    <source>
        <dbReference type="EMBL" id="WOG83109.1"/>
    </source>
</evidence>
<keyword evidence="2" id="KW-0472">Membrane</keyword>
<feature type="transmembrane region" description="Helical" evidence="2">
    <location>
        <begin position="168"/>
        <end position="189"/>
    </location>
</feature>
<feature type="transmembrane region" description="Helical" evidence="2">
    <location>
        <begin position="195"/>
        <end position="217"/>
    </location>
</feature>
<dbReference type="AlphaFoldDB" id="A0A162AIE8"/>
<evidence type="ECO:0000256" key="2">
    <source>
        <dbReference type="SAM" id="Phobius"/>
    </source>
</evidence>
<organism evidence="3 4">
    <name type="scientific">Daucus carota subsp. sativus</name>
    <name type="common">Carrot</name>
    <dbReference type="NCBI Taxonomy" id="79200"/>
    <lineage>
        <taxon>Eukaryota</taxon>
        <taxon>Viridiplantae</taxon>
        <taxon>Streptophyta</taxon>
        <taxon>Embryophyta</taxon>
        <taxon>Tracheophyta</taxon>
        <taxon>Spermatophyta</taxon>
        <taxon>Magnoliopsida</taxon>
        <taxon>eudicotyledons</taxon>
        <taxon>Gunneridae</taxon>
        <taxon>Pentapetalae</taxon>
        <taxon>asterids</taxon>
        <taxon>campanulids</taxon>
        <taxon>Apiales</taxon>
        <taxon>Apiaceae</taxon>
        <taxon>Apioideae</taxon>
        <taxon>Scandiceae</taxon>
        <taxon>Daucinae</taxon>
        <taxon>Daucus</taxon>
        <taxon>Daucus sect. Daucus</taxon>
    </lineage>
</organism>
<sequence length="433" mass="46759">MATRFPSHQLSSGLYVSGRPEQPAKERPPTMSSRAVPYTGGDVKKSGELGKMFDIPGVGSGSGSNSGSGPVPGHPPVLKPTRLSNSSQQTSGSVRSGPNSGPVKKTSGSGPMAVLQPTGLITSGPLGSSAGRRPGQPDPTGQSGKVVYGPAVTSLTEERRFGFKVSKVAMWAFLVMVLMGLVVGVFLMVAVKKALILVMVVAVFVPVVIIFLWNLAWRKRGLLRFLREYPSSELREPIDGQYVKVTGVVTCGSIPLESPFQKVPRCVYVSAELYEYRGWGGKLANPQHHFFTWGCRNSEKYVADFYISDAATGLRALVKAGYGARVVPFVKSETVVDVTKNNKDLSPNFLSWLSDRSLSSDDRVMRLKEGYIKEGSTVSVMGVVRRNENVVMIVPPREPTSTGCRWASCLLPTYVEGLILTCQENQNVDVIAV</sequence>
<dbReference type="OrthoDB" id="1899156at2759"/>
<feature type="compositionally biased region" description="Polar residues" evidence="1">
    <location>
        <begin position="82"/>
        <end position="99"/>
    </location>
</feature>
<keyword evidence="2" id="KW-1133">Transmembrane helix</keyword>
<dbReference type="OMA" id="YVSTELH"/>
<gene>
    <name evidence="3" type="ORF">DCAR_0102283</name>
</gene>
<keyword evidence="4" id="KW-1185">Reference proteome</keyword>
<dbReference type="Gramene" id="KZN09556">
    <property type="protein sequence ID" value="KZN09556"/>
    <property type="gene ID" value="DCAR_002212"/>
</dbReference>
<feature type="compositionally biased region" description="Polar residues" evidence="1">
    <location>
        <begin position="1"/>
        <end position="14"/>
    </location>
</feature>
<keyword evidence="2" id="KW-0812">Transmembrane</keyword>
<reference evidence="3" key="2">
    <citation type="submission" date="2022-03" db="EMBL/GenBank/DDBJ databases">
        <title>Draft title - Genomic analysis of global carrot germplasm unveils the trajectory of domestication and the origin of high carotenoid orange carrot.</title>
        <authorList>
            <person name="Iorizzo M."/>
            <person name="Ellison S."/>
            <person name="Senalik D."/>
            <person name="Macko-Podgorni A."/>
            <person name="Grzebelus D."/>
            <person name="Bostan H."/>
            <person name="Rolling W."/>
            <person name="Curaba J."/>
            <person name="Simon P."/>
        </authorList>
    </citation>
    <scope>NUCLEOTIDE SEQUENCE</scope>
    <source>
        <tissue evidence="3">Leaf</tissue>
    </source>
</reference>
<proteinExistence type="predicted"/>
<dbReference type="PANTHER" id="PTHR33709">
    <property type="entry name" value="OSJNBA0035M09.9 PROTEIN"/>
    <property type="match status" value="1"/>
</dbReference>
<evidence type="ECO:0000256" key="1">
    <source>
        <dbReference type="SAM" id="MobiDB-lite"/>
    </source>
</evidence>
<protein>
    <submittedName>
        <fullName evidence="3">Uncharacterized protein</fullName>
    </submittedName>
</protein>
<dbReference type="InterPro" id="IPR040339">
    <property type="entry name" value="At1g16860-like"/>
</dbReference>
<dbReference type="EMBL" id="CP093343">
    <property type="protein sequence ID" value="WOG83109.1"/>
    <property type="molecule type" value="Genomic_DNA"/>
</dbReference>
<feature type="region of interest" description="Disordered" evidence="1">
    <location>
        <begin position="1"/>
        <end position="147"/>
    </location>
</feature>
<name>A0A162AIE8_DAUCS</name>
<accession>A0A162AIE8</accession>
<evidence type="ECO:0000313" key="4">
    <source>
        <dbReference type="Proteomes" id="UP000077755"/>
    </source>
</evidence>
<dbReference type="Proteomes" id="UP000077755">
    <property type="component" value="Chromosome 1"/>
</dbReference>